<dbReference type="WBParaSite" id="PEQ_0000109701-mRNA-1">
    <property type="protein sequence ID" value="PEQ_0000109701-mRNA-1"/>
    <property type="gene ID" value="PEQ_0000109701"/>
</dbReference>
<dbReference type="Proteomes" id="UP000887564">
    <property type="component" value="Unplaced"/>
</dbReference>
<dbReference type="AlphaFoldDB" id="A0A914RH92"/>
<name>A0A914RH92_PAREQ</name>
<sequence length="127" mass="14184">MGKAVDASTSKAQQLRNVDHLLNRNRRRKTKDIAATSVSRDLVTGSFTDSGVRTKAEKPGLLYTFSLYTRGFLMDLMILEAAKPVRDDCTVDSVKLMAIKEILAETKRAALRAELIGSQGWYAIFWC</sequence>
<organism evidence="1 2">
    <name type="scientific">Parascaris equorum</name>
    <name type="common">Equine roundworm</name>
    <dbReference type="NCBI Taxonomy" id="6256"/>
    <lineage>
        <taxon>Eukaryota</taxon>
        <taxon>Metazoa</taxon>
        <taxon>Ecdysozoa</taxon>
        <taxon>Nematoda</taxon>
        <taxon>Chromadorea</taxon>
        <taxon>Rhabditida</taxon>
        <taxon>Spirurina</taxon>
        <taxon>Ascaridomorpha</taxon>
        <taxon>Ascaridoidea</taxon>
        <taxon>Ascarididae</taxon>
        <taxon>Parascaris</taxon>
    </lineage>
</organism>
<proteinExistence type="predicted"/>
<accession>A0A914RH92</accession>
<evidence type="ECO:0000313" key="1">
    <source>
        <dbReference type="Proteomes" id="UP000887564"/>
    </source>
</evidence>
<keyword evidence="1" id="KW-1185">Reference proteome</keyword>
<reference evidence="2" key="1">
    <citation type="submission" date="2022-11" db="UniProtKB">
        <authorList>
            <consortium name="WormBaseParasite"/>
        </authorList>
    </citation>
    <scope>IDENTIFICATION</scope>
</reference>
<evidence type="ECO:0000313" key="2">
    <source>
        <dbReference type="WBParaSite" id="PEQ_0000109701-mRNA-1"/>
    </source>
</evidence>
<protein>
    <submittedName>
        <fullName evidence="2">Uncharacterized protein</fullName>
    </submittedName>
</protein>